<dbReference type="AlphaFoldDB" id="A0A843VSW5"/>
<organism evidence="1 2">
    <name type="scientific">Colocasia esculenta</name>
    <name type="common">Wild taro</name>
    <name type="synonym">Arum esculentum</name>
    <dbReference type="NCBI Taxonomy" id="4460"/>
    <lineage>
        <taxon>Eukaryota</taxon>
        <taxon>Viridiplantae</taxon>
        <taxon>Streptophyta</taxon>
        <taxon>Embryophyta</taxon>
        <taxon>Tracheophyta</taxon>
        <taxon>Spermatophyta</taxon>
        <taxon>Magnoliopsida</taxon>
        <taxon>Liliopsida</taxon>
        <taxon>Araceae</taxon>
        <taxon>Aroideae</taxon>
        <taxon>Colocasieae</taxon>
        <taxon>Colocasia</taxon>
    </lineage>
</organism>
<accession>A0A843VSW5</accession>
<dbReference type="Proteomes" id="UP000652761">
    <property type="component" value="Unassembled WGS sequence"/>
</dbReference>
<keyword evidence="2" id="KW-1185">Reference proteome</keyword>
<dbReference type="EMBL" id="NMUH01001780">
    <property type="protein sequence ID" value="MQL95303.1"/>
    <property type="molecule type" value="Genomic_DNA"/>
</dbReference>
<name>A0A843VSW5_COLES</name>
<proteinExistence type="predicted"/>
<evidence type="ECO:0000313" key="1">
    <source>
        <dbReference type="EMBL" id="MQL95303.1"/>
    </source>
</evidence>
<gene>
    <name evidence="1" type="ORF">Taro_027969</name>
</gene>
<evidence type="ECO:0000313" key="2">
    <source>
        <dbReference type="Proteomes" id="UP000652761"/>
    </source>
</evidence>
<reference evidence="1" key="1">
    <citation type="submission" date="2017-07" db="EMBL/GenBank/DDBJ databases">
        <title>Taro Niue Genome Assembly and Annotation.</title>
        <authorList>
            <person name="Atibalentja N."/>
            <person name="Keating K."/>
            <person name="Fields C.J."/>
        </authorList>
    </citation>
    <scope>NUCLEOTIDE SEQUENCE</scope>
    <source>
        <strain evidence="1">Niue_2</strain>
        <tissue evidence="1">Leaf</tissue>
    </source>
</reference>
<protein>
    <submittedName>
        <fullName evidence="1">Uncharacterized protein</fullName>
    </submittedName>
</protein>
<sequence>MCSYLHITIYNCPITLLHAQIKRVQLPGAYPEGAQARTTLLTLLLVVQNRASTMAHLDG</sequence>
<comment type="caution">
    <text evidence="1">The sequence shown here is derived from an EMBL/GenBank/DDBJ whole genome shotgun (WGS) entry which is preliminary data.</text>
</comment>